<dbReference type="InterPro" id="IPR003918">
    <property type="entry name" value="NADH_UbQ_OxRdtase"/>
</dbReference>
<dbReference type="GO" id="GO:0008137">
    <property type="term" value="F:NADH dehydrogenase (ubiquinone) activity"/>
    <property type="evidence" value="ECO:0007669"/>
    <property type="project" value="UniProtKB-UniRule"/>
</dbReference>
<gene>
    <name evidence="20" type="primary">nad4</name>
    <name evidence="20" type="ORF">POJMT01_0007</name>
</gene>
<keyword evidence="6 17" id="KW-0813">Transport</keyword>
<evidence type="ECO:0000256" key="11">
    <source>
        <dbReference type="ARBA" id="ARBA00022989"/>
    </source>
</evidence>
<evidence type="ECO:0000259" key="18">
    <source>
        <dbReference type="Pfam" id="PF00361"/>
    </source>
</evidence>
<keyword evidence="15 17" id="KW-0472">Membrane</keyword>
<dbReference type="GO" id="GO:0042773">
    <property type="term" value="P:ATP synthesis coupled electron transport"/>
    <property type="evidence" value="ECO:0007669"/>
    <property type="project" value="InterPro"/>
</dbReference>
<evidence type="ECO:0000256" key="3">
    <source>
        <dbReference type="ARBA" id="ARBA00009025"/>
    </source>
</evidence>
<name>A0A485M971_9CRUS</name>
<comment type="function">
    <text evidence="17">Core subunit of the mitochondrial membrane respiratory chain NADH dehydrogenase (Complex I) which catalyzes electron transfer from NADH through the respiratory chain, using ubiquinone as an electron acceptor. Essential for the catalytic activity and assembly of complex I.</text>
</comment>
<feature type="domain" description="NADH:ubiquinone oxidoreductase chain 4 N-terminal" evidence="19">
    <location>
        <begin position="6"/>
        <end position="78"/>
    </location>
</feature>
<evidence type="ECO:0000259" key="19">
    <source>
        <dbReference type="Pfam" id="PF01059"/>
    </source>
</evidence>
<comment type="catalytic activity">
    <reaction evidence="16 17">
        <text>a ubiquinone + NADH + 5 H(+)(in) = a ubiquinol + NAD(+) + 4 H(+)(out)</text>
        <dbReference type="Rhea" id="RHEA:29091"/>
        <dbReference type="Rhea" id="RHEA-COMP:9565"/>
        <dbReference type="Rhea" id="RHEA-COMP:9566"/>
        <dbReference type="ChEBI" id="CHEBI:15378"/>
        <dbReference type="ChEBI" id="CHEBI:16389"/>
        <dbReference type="ChEBI" id="CHEBI:17976"/>
        <dbReference type="ChEBI" id="CHEBI:57540"/>
        <dbReference type="ChEBI" id="CHEBI:57945"/>
        <dbReference type="EC" id="7.1.1.2"/>
    </reaction>
</comment>
<feature type="transmembrane region" description="Helical" evidence="17">
    <location>
        <begin position="398"/>
        <end position="420"/>
    </location>
</feature>
<feature type="transmembrane region" description="Helical" evidence="17">
    <location>
        <begin position="156"/>
        <end position="179"/>
    </location>
</feature>
<evidence type="ECO:0000256" key="7">
    <source>
        <dbReference type="ARBA" id="ARBA00022660"/>
    </source>
</evidence>
<dbReference type="PRINTS" id="PR01437">
    <property type="entry name" value="NUOXDRDTASE4"/>
</dbReference>
<keyword evidence="8 17" id="KW-0812">Transmembrane</keyword>
<dbReference type="InterPro" id="IPR000260">
    <property type="entry name" value="NADH4_N"/>
</dbReference>
<dbReference type="EC" id="7.1.1.2" evidence="4 17"/>
<feature type="transmembrane region" description="Helical" evidence="17">
    <location>
        <begin position="62"/>
        <end position="79"/>
    </location>
</feature>
<evidence type="ECO:0000256" key="17">
    <source>
        <dbReference type="RuleBase" id="RU003297"/>
    </source>
</evidence>
<evidence type="ECO:0000256" key="9">
    <source>
        <dbReference type="ARBA" id="ARBA00022967"/>
    </source>
</evidence>
<dbReference type="GO" id="GO:0003954">
    <property type="term" value="F:NADH dehydrogenase activity"/>
    <property type="evidence" value="ECO:0007669"/>
    <property type="project" value="TreeGrafter"/>
</dbReference>
<dbReference type="AlphaFoldDB" id="A0A485M971"/>
<dbReference type="PANTHER" id="PTHR43507">
    <property type="entry name" value="NADH-UBIQUINONE OXIDOREDUCTASE CHAIN 4"/>
    <property type="match status" value="1"/>
</dbReference>
<evidence type="ECO:0000256" key="10">
    <source>
        <dbReference type="ARBA" id="ARBA00022982"/>
    </source>
</evidence>
<evidence type="ECO:0000256" key="2">
    <source>
        <dbReference type="ARBA" id="ARBA00004225"/>
    </source>
</evidence>
<proteinExistence type="inferred from homology"/>
<organism evidence="20">
    <name type="scientific">Proasellus ortizi</name>
    <dbReference type="NCBI Taxonomy" id="1282012"/>
    <lineage>
        <taxon>Eukaryota</taxon>
        <taxon>Metazoa</taxon>
        <taxon>Ecdysozoa</taxon>
        <taxon>Arthropoda</taxon>
        <taxon>Crustacea</taxon>
        <taxon>Multicrustacea</taxon>
        <taxon>Malacostraca</taxon>
        <taxon>Eumalacostraca</taxon>
        <taxon>Peracarida</taxon>
        <taxon>Isopoda</taxon>
        <taxon>Asellota</taxon>
        <taxon>Aselloidea</taxon>
        <taxon>Asellidae</taxon>
        <taxon>Proasellus</taxon>
    </lineage>
</organism>
<feature type="transmembrane region" description="Helical" evidence="17">
    <location>
        <begin position="31"/>
        <end position="50"/>
    </location>
</feature>
<dbReference type="GO" id="GO:0031966">
    <property type="term" value="C:mitochondrial membrane"/>
    <property type="evidence" value="ECO:0007669"/>
    <property type="project" value="UniProtKB-SubCell"/>
</dbReference>
<evidence type="ECO:0000256" key="6">
    <source>
        <dbReference type="ARBA" id="ARBA00022448"/>
    </source>
</evidence>
<evidence type="ECO:0000256" key="14">
    <source>
        <dbReference type="ARBA" id="ARBA00023128"/>
    </source>
</evidence>
<feature type="transmembrane region" description="Helical" evidence="17">
    <location>
        <begin position="213"/>
        <end position="235"/>
    </location>
</feature>
<feature type="transmembrane region" description="Helical" evidence="17">
    <location>
        <begin position="114"/>
        <end position="136"/>
    </location>
</feature>
<evidence type="ECO:0000256" key="15">
    <source>
        <dbReference type="ARBA" id="ARBA00023136"/>
    </source>
</evidence>
<dbReference type="GO" id="GO:0015990">
    <property type="term" value="P:electron transport coupled proton transport"/>
    <property type="evidence" value="ECO:0007669"/>
    <property type="project" value="TreeGrafter"/>
</dbReference>
<feature type="transmembrane region" description="Helical" evidence="17">
    <location>
        <begin position="314"/>
        <end position="332"/>
    </location>
</feature>
<keyword evidence="10 17" id="KW-0249">Electron transport</keyword>
<accession>A0A485M971</accession>
<dbReference type="GO" id="GO:0048039">
    <property type="term" value="F:ubiquinone binding"/>
    <property type="evidence" value="ECO:0007669"/>
    <property type="project" value="TreeGrafter"/>
</dbReference>
<evidence type="ECO:0000256" key="8">
    <source>
        <dbReference type="ARBA" id="ARBA00022692"/>
    </source>
</evidence>
<keyword evidence="7 17" id="KW-0679">Respiratory chain</keyword>
<feature type="domain" description="NADH:quinone oxidoreductase/Mrp antiporter transmembrane" evidence="18">
    <location>
        <begin position="82"/>
        <end position="357"/>
    </location>
</feature>
<dbReference type="PANTHER" id="PTHR43507:SF20">
    <property type="entry name" value="NADH-UBIQUINONE OXIDOREDUCTASE CHAIN 4"/>
    <property type="match status" value="1"/>
</dbReference>
<sequence length="421" mass="45544">MGSSALLLLVLAGSKHDMDWFEVSSTVSLDSVGFLLILLSVWVVMLMILSSHKINLYSSQSVAFNKTLALLLLTLVLAFSCSSLLMFYIFFEASLVPTFILIMGWGYQPERLQAGVYMMLYTIFASLPLLIVLLNLNSKDMISSVLEGGTMPSGSVLVMAGALLAFMVKLPIYLVHLWLPKAHVEAPVAGSMILASVLLKLGGYGMIRLLPKIAPGVASVSWVLMSWGLIGGLFIGVSCLRQIDIKVLIALSSVAHMAMVFGGIISMTAWGMNGAVLIMMGHGFCSSGLFCIANMNYERSGTRSLLVMKGAQSVLPALTLWWFLLVAVNMAAPPSMNLIGEVHSILSLVKWSIFNSIPVAGSVFFAAAYSLYMYSASQHGKNPNISGSGLGASTREHLVLLLHWVPINFLIVKFSMLQLFS</sequence>
<geneLocation type="mitochondrion" evidence="20"/>
<feature type="transmembrane region" description="Helical" evidence="17">
    <location>
        <begin position="186"/>
        <end position="207"/>
    </location>
</feature>
<evidence type="ECO:0000313" key="20">
    <source>
        <dbReference type="EMBL" id="VFU78822.1"/>
    </source>
</evidence>
<keyword evidence="9" id="KW-1278">Translocase</keyword>
<evidence type="ECO:0000256" key="1">
    <source>
        <dbReference type="ARBA" id="ARBA00003257"/>
    </source>
</evidence>
<evidence type="ECO:0000256" key="12">
    <source>
        <dbReference type="ARBA" id="ARBA00023027"/>
    </source>
</evidence>
<keyword evidence="12 17" id="KW-0520">NAD</keyword>
<evidence type="ECO:0000256" key="4">
    <source>
        <dbReference type="ARBA" id="ARBA00012944"/>
    </source>
</evidence>
<dbReference type="Pfam" id="PF00361">
    <property type="entry name" value="Proton_antipo_M"/>
    <property type="match status" value="1"/>
</dbReference>
<dbReference type="EMBL" id="LR536623">
    <property type="protein sequence ID" value="VFU78822.1"/>
    <property type="molecule type" value="Genomic_DNA"/>
</dbReference>
<evidence type="ECO:0000256" key="13">
    <source>
        <dbReference type="ARBA" id="ARBA00023075"/>
    </source>
</evidence>
<keyword evidence="11 17" id="KW-1133">Transmembrane helix</keyword>
<evidence type="ECO:0000256" key="16">
    <source>
        <dbReference type="ARBA" id="ARBA00049551"/>
    </source>
</evidence>
<comment type="similarity">
    <text evidence="3 17">Belongs to the complex I subunit 4 family.</text>
</comment>
<protein>
    <recommendedName>
        <fullName evidence="5 17">NADH-ubiquinone oxidoreductase chain 4</fullName>
        <ecNumber evidence="4 17">7.1.1.2</ecNumber>
    </recommendedName>
</protein>
<dbReference type="InterPro" id="IPR001750">
    <property type="entry name" value="ND/Mrp_TM"/>
</dbReference>
<feature type="transmembrane region" description="Helical" evidence="17">
    <location>
        <begin position="352"/>
        <end position="372"/>
    </location>
</feature>
<feature type="transmembrane region" description="Helical" evidence="17">
    <location>
        <begin position="85"/>
        <end position="107"/>
    </location>
</feature>
<feature type="transmembrane region" description="Helical" evidence="17">
    <location>
        <begin position="275"/>
        <end position="293"/>
    </location>
</feature>
<reference evidence="20" key="1">
    <citation type="submission" date="2019-03" db="EMBL/GenBank/DDBJ databases">
        <authorList>
            <person name="Lefebure T."/>
            <person name="Lefebure T."/>
        </authorList>
    </citation>
    <scope>NUCLEOTIDE SEQUENCE [LARGE SCALE GENOMIC DNA]</scope>
</reference>
<evidence type="ECO:0000256" key="5">
    <source>
        <dbReference type="ARBA" id="ARBA00021006"/>
    </source>
</evidence>
<comment type="function">
    <text evidence="1">Core subunit of the mitochondrial membrane respiratory chain NADH dehydrogenase (Complex I) that is believed to belong to the minimal assembly required for catalysis. Complex I functions in the transfer of electrons from NADH to the respiratory chain. The immediate electron acceptor for the enzyme is believed to be ubiquinone.</text>
</comment>
<comment type="subcellular location">
    <subcellularLocation>
        <location evidence="2 17">Mitochondrion membrane</location>
        <topology evidence="2 17">Multi-pass membrane protein</topology>
    </subcellularLocation>
</comment>
<keyword evidence="14 17" id="KW-0496">Mitochondrion</keyword>
<keyword evidence="13 17" id="KW-0830">Ubiquinone</keyword>
<dbReference type="Pfam" id="PF01059">
    <property type="entry name" value="Oxidored_q5_N"/>
    <property type="match status" value="1"/>
</dbReference>
<feature type="transmembrane region" description="Helical" evidence="17">
    <location>
        <begin position="247"/>
        <end position="269"/>
    </location>
</feature>